<organism evidence="6 7">
    <name type="scientific">Achromobacter spanius</name>
    <dbReference type="NCBI Taxonomy" id="217203"/>
    <lineage>
        <taxon>Bacteria</taxon>
        <taxon>Pseudomonadati</taxon>
        <taxon>Pseudomonadota</taxon>
        <taxon>Betaproteobacteria</taxon>
        <taxon>Burkholderiales</taxon>
        <taxon>Alcaligenaceae</taxon>
        <taxon>Achromobacter</taxon>
    </lineage>
</organism>
<dbReference type="GO" id="GO:0003700">
    <property type="term" value="F:DNA-binding transcription factor activity"/>
    <property type="evidence" value="ECO:0007669"/>
    <property type="project" value="InterPro"/>
</dbReference>
<evidence type="ECO:0000313" key="6">
    <source>
        <dbReference type="EMBL" id="KNE28698.1"/>
    </source>
</evidence>
<feature type="domain" description="HTH merR-type" evidence="5">
    <location>
        <begin position="17"/>
        <end position="94"/>
    </location>
</feature>
<keyword evidence="2" id="KW-0805">Transcription regulation</keyword>
<dbReference type="SMART" id="SM00422">
    <property type="entry name" value="HTH_MERR"/>
    <property type="match status" value="1"/>
</dbReference>
<evidence type="ECO:0000256" key="2">
    <source>
        <dbReference type="ARBA" id="ARBA00023015"/>
    </source>
</evidence>
<dbReference type="InterPro" id="IPR009061">
    <property type="entry name" value="DNA-bd_dom_put_sf"/>
</dbReference>
<dbReference type="EMBL" id="LGVG01000005">
    <property type="protein sequence ID" value="KNE28698.1"/>
    <property type="molecule type" value="Genomic_DNA"/>
</dbReference>
<evidence type="ECO:0000256" key="1">
    <source>
        <dbReference type="ARBA" id="ARBA00022491"/>
    </source>
</evidence>
<dbReference type="Gene3D" id="1.10.1660.10">
    <property type="match status" value="1"/>
</dbReference>
<evidence type="ECO:0000259" key="5">
    <source>
        <dbReference type="PROSITE" id="PS50937"/>
    </source>
</evidence>
<protein>
    <recommendedName>
        <fullName evidence="5">HTH merR-type domain-containing protein</fullName>
    </recommendedName>
</protein>
<gene>
    <name evidence="6" type="ORF">AFM18_05710</name>
</gene>
<dbReference type="PANTHER" id="PTHR30204:SF69">
    <property type="entry name" value="MERR-FAMILY TRANSCRIPTIONAL REGULATOR"/>
    <property type="match status" value="1"/>
</dbReference>
<evidence type="ECO:0000256" key="3">
    <source>
        <dbReference type="ARBA" id="ARBA00023125"/>
    </source>
</evidence>
<dbReference type="AlphaFoldDB" id="A0AAW3I8Q9"/>
<dbReference type="InterPro" id="IPR047057">
    <property type="entry name" value="MerR_fam"/>
</dbReference>
<proteinExistence type="predicted"/>
<reference evidence="6 7" key="1">
    <citation type="submission" date="2015-07" db="EMBL/GenBank/DDBJ databases">
        <title>Draft genome of Achromobacter spanius.</title>
        <authorList>
            <person name="Wang X."/>
        </authorList>
    </citation>
    <scope>NUCLEOTIDE SEQUENCE [LARGE SCALE GENOMIC DNA]</scope>
    <source>
        <strain evidence="6 7">CGMCC9173</strain>
    </source>
</reference>
<dbReference type="Proteomes" id="UP000037511">
    <property type="component" value="Unassembled WGS sequence"/>
</dbReference>
<dbReference type="Pfam" id="PF13411">
    <property type="entry name" value="MerR_1"/>
    <property type="match status" value="1"/>
</dbReference>
<comment type="caution">
    <text evidence="6">The sequence shown here is derived from an EMBL/GenBank/DDBJ whole genome shotgun (WGS) entry which is preliminary data.</text>
</comment>
<dbReference type="PROSITE" id="PS50937">
    <property type="entry name" value="HTH_MERR_2"/>
    <property type="match status" value="1"/>
</dbReference>
<dbReference type="RefSeq" id="WP_050445823.1">
    <property type="nucleotide sequence ID" value="NZ_LGVG01000005.1"/>
</dbReference>
<accession>A0AAW3I8Q9</accession>
<dbReference type="InterPro" id="IPR000551">
    <property type="entry name" value="MerR-type_HTH_dom"/>
</dbReference>
<keyword evidence="3" id="KW-0238">DNA-binding</keyword>
<sequence length="329" mass="34646">MSSIAHIDLDDAGSSATYRTGVAAKLAGLPVETLRVWERRYQLSSPARSPRGQRLYSAEQVRRLSLLKQLVDQGHAIGTLAMLPLEQLQTMLGAQPSMAGPPLRAVALGPTLAPRLLAGGTGHGGSTGQDGFAGFMAGPDVHVIGARAHLEDAGSLPRHADVLIIEISELDADALAPIQRARDATETGAVVVLYRFCASSTIRTLRAQGCLVARVPAQLTELAPLCRSAVAGTNLAALAPAAAITFNEEALAKIMALRNPIACECPRHLAELLMMVGSFERYSAQCASRNDADAQLHLALEQAAGQARGILENAMGRLLQSEGMWPLAG</sequence>
<keyword evidence="4" id="KW-0804">Transcription</keyword>
<dbReference type="GO" id="GO:0003677">
    <property type="term" value="F:DNA binding"/>
    <property type="evidence" value="ECO:0007669"/>
    <property type="project" value="UniProtKB-KW"/>
</dbReference>
<evidence type="ECO:0000256" key="4">
    <source>
        <dbReference type="ARBA" id="ARBA00023163"/>
    </source>
</evidence>
<evidence type="ECO:0000313" key="7">
    <source>
        <dbReference type="Proteomes" id="UP000037511"/>
    </source>
</evidence>
<dbReference type="PANTHER" id="PTHR30204">
    <property type="entry name" value="REDOX-CYCLING DRUG-SENSING TRANSCRIPTIONAL ACTIVATOR SOXR"/>
    <property type="match status" value="1"/>
</dbReference>
<dbReference type="CDD" id="cd01104">
    <property type="entry name" value="HTH_MlrA-CarA"/>
    <property type="match status" value="1"/>
</dbReference>
<dbReference type="SUPFAM" id="SSF46955">
    <property type="entry name" value="Putative DNA-binding domain"/>
    <property type="match status" value="1"/>
</dbReference>
<keyword evidence="1" id="KW-0678">Repressor</keyword>
<name>A0AAW3I8Q9_9BURK</name>